<dbReference type="RefSeq" id="WP_281351195.1">
    <property type="nucleotide sequence ID" value="NZ_JAASQI010000016.1"/>
</dbReference>
<proteinExistence type="predicted"/>
<gene>
    <name evidence="1" type="ORF">FHS82_004114</name>
</gene>
<name>A0ABX0V4U7_9HYPH</name>
<sequence length="43" mass="4709">MRIDLLIKTAISLPNKPPIALTRLLADVVSNHPVTSSQDRADQ</sequence>
<dbReference type="EMBL" id="JAASQI010000016">
    <property type="protein sequence ID" value="NIJ60244.1"/>
    <property type="molecule type" value="Genomic_DNA"/>
</dbReference>
<reference evidence="1 2" key="1">
    <citation type="submission" date="2020-03" db="EMBL/GenBank/DDBJ databases">
        <title>Genomic Encyclopedia of Type Strains, Phase IV (KMG-IV): sequencing the most valuable type-strain genomes for metagenomic binning, comparative biology and taxonomic classification.</title>
        <authorList>
            <person name="Goeker M."/>
        </authorList>
    </citation>
    <scope>NUCLEOTIDE SEQUENCE [LARGE SCALE GENOMIC DNA]</scope>
    <source>
        <strain evidence="1 2">DSM 103870</strain>
    </source>
</reference>
<organism evidence="1 2">
    <name type="scientific">Pseudochelatococcus lubricantis</name>
    <dbReference type="NCBI Taxonomy" id="1538102"/>
    <lineage>
        <taxon>Bacteria</taxon>
        <taxon>Pseudomonadati</taxon>
        <taxon>Pseudomonadota</taxon>
        <taxon>Alphaproteobacteria</taxon>
        <taxon>Hyphomicrobiales</taxon>
        <taxon>Chelatococcaceae</taxon>
        <taxon>Pseudochelatococcus</taxon>
    </lineage>
</organism>
<keyword evidence="2" id="KW-1185">Reference proteome</keyword>
<protein>
    <submittedName>
        <fullName evidence="1">Uncharacterized protein</fullName>
    </submittedName>
</protein>
<evidence type="ECO:0000313" key="1">
    <source>
        <dbReference type="EMBL" id="NIJ60244.1"/>
    </source>
</evidence>
<accession>A0ABX0V4U7</accession>
<dbReference type="Proteomes" id="UP001429580">
    <property type="component" value="Unassembled WGS sequence"/>
</dbReference>
<evidence type="ECO:0000313" key="2">
    <source>
        <dbReference type="Proteomes" id="UP001429580"/>
    </source>
</evidence>
<comment type="caution">
    <text evidence="1">The sequence shown here is derived from an EMBL/GenBank/DDBJ whole genome shotgun (WGS) entry which is preliminary data.</text>
</comment>